<sequence length="107" mass="12360">MKRGYNELVGIQVAFSKVMARYRMTHFYQWKGNCKPKGHGVMRGFDMVRVETVEMITENLRNAYSPLIVAVWRLDTPACSSELLQFEVGATPEELTLAGDWYIWVPE</sequence>
<dbReference type="EMBL" id="BARW01009089">
    <property type="protein sequence ID" value="GAI76056.1"/>
    <property type="molecule type" value="Genomic_DNA"/>
</dbReference>
<accession>X1SAC7</accession>
<name>X1SAC7_9ZZZZ</name>
<dbReference type="AlphaFoldDB" id="X1SAC7"/>
<evidence type="ECO:0000313" key="1">
    <source>
        <dbReference type="EMBL" id="GAI76056.1"/>
    </source>
</evidence>
<organism evidence="1">
    <name type="scientific">marine sediment metagenome</name>
    <dbReference type="NCBI Taxonomy" id="412755"/>
    <lineage>
        <taxon>unclassified sequences</taxon>
        <taxon>metagenomes</taxon>
        <taxon>ecological metagenomes</taxon>
    </lineage>
</organism>
<protein>
    <submittedName>
        <fullName evidence="1">Uncharacterized protein</fullName>
    </submittedName>
</protein>
<proteinExistence type="predicted"/>
<reference evidence="1" key="1">
    <citation type="journal article" date="2014" name="Front. Microbiol.">
        <title>High frequency of phylogenetically diverse reductive dehalogenase-homologous genes in deep subseafloor sedimentary metagenomes.</title>
        <authorList>
            <person name="Kawai M."/>
            <person name="Futagami T."/>
            <person name="Toyoda A."/>
            <person name="Takaki Y."/>
            <person name="Nishi S."/>
            <person name="Hori S."/>
            <person name="Arai W."/>
            <person name="Tsubouchi T."/>
            <person name="Morono Y."/>
            <person name="Uchiyama I."/>
            <person name="Ito T."/>
            <person name="Fujiyama A."/>
            <person name="Inagaki F."/>
            <person name="Takami H."/>
        </authorList>
    </citation>
    <scope>NUCLEOTIDE SEQUENCE</scope>
    <source>
        <strain evidence="1">Expedition CK06-06</strain>
    </source>
</reference>
<gene>
    <name evidence="1" type="ORF">S12H4_18411</name>
</gene>
<comment type="caution">
    <text evidence="1">The sequence shown here is derived from an EMBL/GenBank/DDBJ whole genome shotgun (WGS) entry which is preliminary data.</text>
</comment>